<name>A0ACC1LXF8_9FUNG</name>
<protein>
    <submittedName>
        <fullName evidence="1">Phosphatidylinositol kinase- protein kinase tor1</fullName>
        <ecNumber evidence="1">2.7.11.1</ecNumber>
    </submittedName>
</protein>
<sequence>MSKLPEDAKDKSIYTALLLAQKGQYDEATRHIQLAREQMQGSLISYISEPYSRGYRQVFRSQMMTELEEAITYKTVAHDEQKAVIVKMWRQRFLHGKRDVGMWLKLLRLHSIAVRPLHDIDEWIKFINSSRSAGQMTIARNAIFQLLQDEANYYREILNGELGAVTPQLLSQAKNYASLKALAIEQQEQFSPMRQIAITGNVSMVESASAAWERRLNRIGQDGKPDALNNVSLDNAICLTRLPSMVYMYVKYKWTTNECREAFQMMEMFIETFSKRIGFDLNNAKAYNAKAITANRLSHAGEESRTAYCLSRLYNKRAEWLTQVQQETSFLAQKAHERAKWKSSDPARLNQVNYKSALSSKRRGRRSSVARLNNVHSNRKARATDATSASISSSESDDQVNPDFEFLYRQHGDRIGEAILESYRAATVLDNKWYKAWHSLALHNYFEAKKYAKNARVTNQVIKRYVVPAIHGFSRAIMLFKEDTTLQDTLRLLTVWFSYSSHESVVQAVI</sequence>
<dbReference type="Proteomes" id="UP001139981">
    <property type="component" value="Unassembled WGS sequence"/>
</dbReference>
<dbReference type="EMBL" id="JANBVB010002237">
    <property type="protein sequence ID" value="KAJ2887417.1"/>
    <property type="molecule type" value="Genomic_DNA"/>
</dbReference>
<evidence type="ECO:0000313" key="2">
    <source>
        <dbReference type="Proteomes" id="UP001139981"/>
    </source>
</evidence>
<evidence type="ECO:0000313" key="1">
    <source>
        <dbReference type="EMBL" id="KAJ2887417.1"/>
    </source>
</evidence>
<proteinExistence type="predicted"/>
<keyword evidence="1" id="KW-0418">Kinase</keyword>
<feature type="non-terminal residue" evidence="1">
    <location>
        <position position="510"/>
    </location>
</feature>
<keyword evidence="2" id="KW-1185">Reference proteome</keyword>
<organism evidence="1 2">
    <name type="scientific">Coemansia aciculifera</name>
    <dbReference type="NCBI Taxonomy" id="417176"/>
    <lineage>
        <taxon>Eukaryota</taxon>
        <taxon>Fungi</taxon>
        <taxon>Fungi incertae sedis</taxon>
        <taxon>Zoopagomycota</taxon>
        <taxon>Kickxellomycotina</taxon>
        <taxon>Kickxellomycetes</taxon>
        <taxon>Kickxellales</taxon>
        <taxon>Kickxellaceae</taxon>
        <taxon>Coemansia</taxon>
    </lineage>
</organism>
<reference evidence="1" key="1">
    <citation type="submission" date="2022-07" db="EMBL/GenBank/DDBJ databases">
        <title>Phylogenomic reconstructions and comparative analyses of Kickxellomycotina fungi.</title>
        <authorList>
            <person name="Reynolds N.K."/>
            <person name="Stajich J.E."/>
            <person name="Barry K."/>
            <person name="Grigoriev I.V."/>
            <person name="Crous P."/>
            <person name="Smith M.E."/>
        </authorList>
    </citation>
    <scope>NUCLEOTIDE SEQUENCE</scope>
    <source>
        <strain evidence="1">CBS 190363</strain>
    </source>
</reference>
<comment type="caution">
    <text evidence="1">The sequence shown here is derived from an EMBL/GenBank/DDBJ whole genome shotgun (WGS) entry which is preliminary data.</text>
</comment>
<gene>
    <name evidence="1" type="primary">TOR1_3</name>
    <name evidence="1" type="ORF">IWW38_005147</name>
</gene>
<dbReference type="EC" id="2.7.11.1" evidence="1"/>
<accession>A0ACC1LXF8</accession>
<keyword evidence="1" id="KW-0808">Transferase</keyword>